<gene>
    <name evidence="2" type="ORF">NP233_g12226</name>
</gene>
<dbReference type="Proteomes" id="UP001213000">
    <property type="component" value="Unassembled WGS sequence"/>
</dbReference>
<evidence type="ECO:0000256" key="1">
    <source>
        <dbReference type="SAM" id="MobiDB-lite"/>
    </source>
</evidence>
<accession>A0AAD5VKJ0</accession>
<keyword evidence="3" id="KW-1185">Reference proteome</keyword>
<comment type="caution">
    <text evidence="2">The sequence shown here is derived from an EMBL/GenBank/DDBJ whole genome shotgun (WGS) entry which is preliminary data.</text>
</comment>
<evidence type="ECO:0000313" key="2">
    <source>
        <dbReference type="EMBL" id="KAJ3555375.1"/>
    </source>
</evidence>
<name>A0AAD5VKJ0_9AGAR</name>
<protein>
    <recommendedName>
        <fullName evidence="4">F-box domain-containing protein</fullName>
    </recommendedName>
</protein>
<organism evidence="2 3">
    <name type="scientific">Leucocoprinus birnbaumii</name>
    <dbReference type="NCBI Taxonomy" id="56174"/>
    <lineage>
        <taxon>Eukaryota</taxon>
        <taxon>Fungi</taxon>
        <taxon>Dikarya</taxon>
        <taxon>Basidiomycota</taxon>
        <taxon>Agaricomycotina</taxon>
        <taxon>Agaricomycetes</taxon>
        <taxon>Agaricomycetidae</taxon>
        <taxon>Agaricales</taxon>
        <taxon>Agaricineae</taxon>
        <taxon>Agaricaceae</taxon>
        <taxon>Leucocoprinus</taxon>
    </lineage>
</organism>
<sequence>MADPYQGEHTPSLKEFPPELLLLIFDEIADSDLASLMRASATFVPCAAEIVRSRLQEKGVIDEFLGATRLFLREDFDDTLIFLLCESLHLQKVLVDFDFWTLLNVAPRVYRVIRGLERLSGVRIRLHMAEINLLRDSRCVSALDGVWEAVDNRILEKIELRCDERDPPPRSTGTSVNGSSATPPSFSKRQIRVLIPLKSTQCLPRNNGALDSAALG</sequence>
<dbReference type="EMBL" id="JANIEX010001689">
    <property type="protein sequence ID" value="KAJ3555375.1"/>
    <property type="molecule type" value="Genomic_DNA"/>
</dbReference>
<evidence type="ECO:0000313" key="3">
    <source>
        <dbReference type="Proteomes" id="UP001213000"/>
    </source>
</evidence>
<evidence type="ECO:0008006" key="4">
    <source>
        <dbReference type="Google" id="ProtNLM"/>
    </source>
</evidence>
<dbReference type="AlphaFoldDB" id="A0AAD5VKJ0"/>
<feature type="compositionally biased region" description="Polar residues" evidence="1">
    <location>
        <begin position="171"/>
        <end position="185"/>
    </location>
</feature>
<reference evidence="2" key="1">
    <citation type="submission" date="2022-07" db="EMBL/GenBank/DDBJ databases">
        <title>Genome Sequence of Leucocoprinus birnbaumii.</title>
        <authorList>
            <person name="Buettner E."/>
        </authorList>
    </citation>
    <scope>NUCLEOTIDE SEQUENCE</scope>
    <source>
        <strain evidence="2">VT141</strain>
    </source>
</reference>
<feature type="region of interest" description="Disordered" evidence="1">
    <location>
        <begin position="164"/>
        <end position="185"/>
    </location>
</feature>
<proteinExistence type="predicted"/>